<feature type="transmembrane region" description="Helical" evidence="1">
    <location>
        <begin position="162"/>
        <end position="179"/>
    </location>
</feature>
<keyword evidence="1" id="KW-0812">Transmembrane</keyword>
<dbReference type="EMBL" id="AYYR01000117">
    <property type="protein sequence ID" value="KRM73793.1"/>
    <property type="molecule type" value="Genomic_DNA"/>
</dbReference>
<feature type="transmembrane region" description="Helical" evidence="1">
    <location>
        <begin position="51"/>
        <end position="75"/>
    </location>
</feature>
<name>A0A0R2B2U0_SECCO</name>
<proteinExistence type="predicted"/>
<sequence length="206" mass="23023">MTKTQKIIGWTSLWILLPILYGVFYYSQLPTTMAIHFDFNNQADGWAGRNWVVFGLPLMMLALQWFAVIITRLNATHKGSAPRLERVLYSIVPVLNLVLYVVTIQFNLGHEVDIRRVVMLVIGLVFIAMGNYLPTAPANSNVGFHTPTKQNDQHWVRATRRLGYILVVGGLLCIASMFFAPLASAIAMLVIIIGVIVVGLVSLQRD</sequence>
<organism evidence="3 4">
    <name type="scientific">Secundilactobacillus collinoides DSM 20515 = JCM 1123</name>
    <dbReference type="NCBI Taxonomy" id="1423733"/>
    <lineage>
        <taxon>Bacteria</taxon>
        <taxon>Bacillati</taxon>
        <taxon>Bacillota</taxon>
        <taxon>Bacilli</taxon>
        <taxon>Lactobacillales</taxon>
        <taxon>Lactobacillaceae</taxon>
        <taxon>Secundilactobacillus</taxon>
    </lineage>
</organism>
<accession>A0A0R2B2U0</accession>
<dbReference type="RefSeq" id="WP_054760193.1">
    <property type="nucleotide sequence ID" value="NZ_AYYR01000117.1"/>
</dbReference>
<dbReference type="Proteomes" id="UP000051845">
    <property type="component" value="Unassembled WGS sequence"/>
</dbReference>
<feature type="domain" description="DUF1648" evidence="2">
    <location>
        <begin position="15"/>
        <end position="61"/>
    </location>
</feature>
<feature type="transmembrane region" description="Helical" evidence="1">
    <location>
        <begin position="185"/>
        <end position="203"/>
    </location>
</feature>
<dbReference type="AlphaFoldDB" id="A0A0R2B2U0"/>
<dbReference type="PANTHER" id="PTHR37810:SF5">
    <property type="entry name" value="IMMUNITY PROTEIN SDPI"/>
    <property type="match status" value="1"/>
</dbReference>
<dbReference type="STRING" id="33960.TY91_03140"/>
<evidence type="ECO:0000313" key="3">
    <source>
        <dbReference type="EMBL" id="KRM73793.1"/>
    </source>
</evidence>
<dbReference type="PANTHER" id="PTHR37810">
    <property type="entry name" value="IMMUNITY PROTEIN SDPI"/>
    <property type="match status" value="1"/>
</dbReference>
<dbReference type="PIRSF" id="PIRSF038959">
    <property type="entry name" value="SdpI"/>
    <property type="match status" value="1"/>
</dbReference>
<keyword evidence="1" id="KW-1133">Transmembrane helix</keyword>
<dbReference type="InterPro" id="IPR026272">
    <property type="entry name" value="SdpI"/>
</dbReference>
<evidence type="ECO:0000259" key="2">
    <source>
        <dbReference type="Pfam" id="PF07853"/>
    </source>
</evidence>
<dbReference type="GO" id="GO:0009636">
    <property type="term" value="P:response to toxic substance"/>
    <property type="evidence" value="ECO:0007669"/>
    <property type="project" value="TreeGrafter"/>
</dbReference>
<comment type="caution">
    <text evidence="3">The sequence shown here is derived from an EMBL/GenBank/DDBJ whole genome shotgun (WGS) entry which is preliminary data.</text>
</comment>
<feature type="transmembrane region" description="Helical" evidence="1">
    <location>
        <begin position="7"/>
        <end position="27"/>
    </location>
</feature>
<reference evidence="3 4" key="1">
    <citation type="journal article" date="2015" name="Genome Announc.">
        <title>Expanding the biotechnology potential of lactobacilli through comparative genomics of 213 strains and associated genera.</title>
        <authorList>
            <person name="Sun Z."/>
            <person name="Harris H.M."/>
            <person name="McCann A."/>
            <person name="Guo C."/>
            <person name="Argimon S."/>
            <person name="Zhang W."/>
            <person name="Yang X."/>
            <person name="Jeffery I.B."/>
            <person name="Cooney J.C."/>
            <person name="Kagawa T.F."/>
            <person name="Liu W."/>
            <person name="Song Y."/>
            <person name="Salvetti E."/>
            <person name="Wrobel A."/>
            <person name="Rasinkangas P."/>
            <person name="Parkhill J."/>
            <person name="Rea M.C."/>
            <person name="O'Sullivan O."/>
            <person name="Ritari J."/>
            <person name="Douillard F.P."/>
            <person name="Paul Ross R."/>
            <person name="Yang R."/>
            <person name="Briner A.E."/>
            <person name="Felis G.E."/>
            <person name="de Vos W.M."/>
            <person name="Barrangou R."/>
            <person name="Klaenhammer T.R."/>
            <person name="Caufield P.W."/>
            <person name="Cui Y."/>
            <person name="Zhang H."/>
            <person name="O'Toole P.W."/>
        </authorList>
    </citation>
    <scope>NUCLEOTIDE SEQUENCE [LARGE SCALE GENOMIC DNA]</scope>
    <source>
        <strain evidence="3 4">DSM 20515</strain>
    </source>
</reference>
<feature type="transmembrane region" description="Helical" evidence="1">
    <location>
        <begin position="87"/>
        <end position="108"/>
    </location>
</feature>
<dbReference type="Pfam" id="PF07853">
    <property type="entry name" value="DUF1648"/>
    <property type="match status" value="1"/>
</dbReference>
<dbReference type="InterPro" id="IPR012867">
    <property type="entry name" value="DUF1648"/>
</dbReference>
<protein>
    <recommendedName>
        <fullName evidence="2">DUF1648 domain-containing protein</fullName>
    </recommendedName>
</protein>
<keyword evidence="1" id="KW-0472">Membrane</keyword>
<evidence type="ECO:0000256" key="1">
    <source>
        <dbReference type="SAM" id="Phobius"/>
    </source>
</evidence>
<feature type="transmembrane region" description="Helical" evidence="1">
    <location>
        <begin position="114"/>
        <end position="133"/>
    </location>
</feature>
<dbReference type="InterPro" id="IPR025962">
    <property type="entry name" value="SdpI/YhfL"/>
</dbReference>
<evidence type="ECO:0000313" key="4">
    <source>
        <dbReference type="Proteomes" id="UP000051845"/>
    </source>
</evidence>
<dbReference type="PATRIC" id="fig|1423733.4.peg.1043"/>
<gene>
    <name evidence="3" type="ORF">FC82_GL000989</name>
</gene>
<dbReference type="Pfam" id="PF13630">
    <property type="entry name" value="SdpI"/>
    <property type="match status" value="1"/>
</dbReference>